<dbReference type="InterPro" id="IPR020449">
    <property type="entry name" value="Tscrpt_reg_AraC-type_HTH"/>
</dbReference>
<dbReference type="SMART" id="SM00342">
    <property type="entry name" value="HTH_ARAC"/>
    <property type="match status" value="1"/>
</dbReference>
<organism evidence="5 6">
    <name type="scientific">Flavobacterium cupreum</name>
    <dbReference type="NCBI Taxonomy" id="2133766"/>
    <lineage>
        <taxon>Bacteria</taxon>
        <taxon>Pseudomonadati</taxon>
        <taxon>Bacteroidota</taxon>
        <taxon>Flavobacteriia</taxon>
        <taxon>Flavobacteriales</taxon>
        <taxon>Flavobacteriaceae</taxon>
        <taxon>Flavobacterium</taxon>
    </lineage>
</organism>
<reference evidence="6" key="1">
    <citation type="journal article" date="2019" name="Syst. Appl. Microbiol.">
        <title>Flavobacterium circumlabens sp. nov. and Flavobacterium cupreum sp. nov., two psychrotrophic species isolated from Antarctic environmental samples.</title>
        <authorList>
            <person name="Kralova S."/>
            <person name="Busse H.-J."/>
            <person name="Svec P."/>
            <person name="Maslanova I."/>
            <person name="Stankova E."/>
            <person name="Bartak M."/>
            <person name="Sedlacek I."/>
        </authorList>
    </citation>
    <scope>NUCLEOTIDE SEQUENCE [LARGE SCALE GENOMIC DNA]</scope>
    <source>
        <strain evidence="6">CCM 8825</strain>
    </source>
</reference>
<dbReference type="GO" id="GO:0003700">
    <property type="term" value="F:DNA-binding transcription factor activity"/>
    <property type="evidence" value="ECO:0007669"/>
    <property type="project" value="InterPro"/>
</dbReference>
<protein>
    <submittedName>
        <fullName evidence="5">AraC family transcriptional regulator</fullName>
    </submittedName>
</protein>
<evidence type="ECO:0000256" key="1">
    <source>
        <dbReference type="ARBA" id="ARBA00023015"/>
    </source>
</evidence>
<dbReference type="EMBL" id="QWDM01000026">
    <property type="protein sequence ID" value="RUT67838.1"/>
    <property type="molecule type" value="Genomic_DNA"/>
</dbReference>
<dbReference type="SUPFAM" id="SSF46689">
    <property type="entry name" value="Homeodomain-like"/>
    <property type="match status" value="1"/>
</dbReference>
<dbReference type="PANTHER" id="PTHR43280:SF32">
    <property type="entry name" value="TRANSCRIPTIONAL REGULATORY PROTEIN"/>
    <property type="match status" value="1"/>
</dbReference>
<dbReference type="InterPro" id="IPR009057">
    <property type="entry name" value="Homeodomain-like_sf"/>
</dbReference>
<proteinExistence type="predicted"/>
<dbReference type="PRINTS" id="PR00032">
    <property type="entry name" value="HTHARAC"/>
</dbReference>
<keyword evidence="1" id="KW-0805">Transcription regulation</keyword>
<sequence>MITQQTITDYVTSDLIAQRHSAGGHFVTVRLDDFSAESLEATTVYSRKDFYKISLVTGHAAYFYHDRKYEINPGEYALIFTNSELPYRWEIYSGHCSGYACMFTDDFLPMHTYQRPADLKVFGTGAQSVFMINGDQKEQFEVLFLKMIEEQQSAYQNKYDLLFLYVLECIHKALKLEPETEVRRQNAAQNLTESFKILLASQFPVVSPQQQIALNTPQAFGDKLAVHTNYLNRALKNTTGKTTTQLLTERIMQEARALLLHSNWTVSQISYSLGFDEPTHFAKAFKKYTGQAPTVIRQTV</sequence>
<dbReference type="AlphaFoldDB" id="A0A434A0E2"/>
<keyword evidence="3" id="KW-0804">Transcription</keyword>
<keyword evidence="2" id="KW-0238">DNA-binding</keyword>
<evidence type="ECO:0000313" key="5">
    <source>
        <dbReference type="EMBL" id="RUT67838.1"/>
    </source>
</evidence>
<dbReference type="OrthoDB" id="646090at2"/>
<feature type="domain" description="HTH araC/xylS-type" evidence="4">
    <location>
        <begin position="220"/>
        <end position="299"/>
    </location>
</feature>
<name>A0A434A0E2_9FLAO</name>
<gene>
    <name evidence="5" type="ORF">D0817_24165</name>
</gene>
<dbReference type="PANTHER" id="PTHR43280">
    <property type="entry name" value="ARAC-FAMILY TRANSCRIPTIONAL REGULATOR"/>
    <property type="match status" value="1"/>
</dbReference>
<dbReference type="PROSITE" id="PS01124">
    <property type="entry name" value="HTH_ARAC_FAMILY_2"/>
    <property type="match status" value="1"/>
</dbReference>
<dbReference type="Gene3D" id="1.10.10.60">
    <property type="entry name" value="Homeodomain-like"/>
    <property type="match status" value="1"/>
</dbReference>
<dbReference type="InterPro" id="IPR018060">
    <property type="entry name" value="HTH_AraC"/>
</dbReference>
<dbReference type="Proteomes" id="UP000288102">
    <property type="component" value="Unassembled WGS sequence"/>
</dbReference>
<accession>A0A434A0E2</accession>
<evidence type="ECO:0000259" key="4">
    <source>
        <dbReference type="PROSITE" id="PS01124"/>
    </source>
</evidence>
<dbReference type="GO" id="GO:0043565">
    <property type="term" value="F:sequence-specific DNA binding"/>
    <property type="evidence" value="ECO:0007669"/>
    <property type="project" value="InterPro"/>
</dbReference>
<evidence type="ECO:0000256" key="3">
    <source>
        <dbReference type="ARBA" id="ARBA00023163"/>
    </source>
</evidence>
<comment type="caution">
    <text evidence="5">The sequence shown here is derived from an EMBL/GenBank/DDBJ whole genome shotgun (WGS) entry which is preliminary data.</text>
</comment>
<dbReference type="RefSeq" id="WP_127340844.1">
    <property type="nucleotide sequence ID" value="NZ_QWDM01000026.1"/>
</dbReference>
<evidence type="ECO:0000256" key="2">
    <source>
        <dbReference type="ARBA" id="ARBA00023125"/>
    </source>
</evidence>
<keyword evidence="6" id="KW-1185">Reference proteome</keyword>
<evidence type="ECO:0000313" key="6">
    <source>
        <dbReference type="Proteomes" id="UP000288102"/>
    </source>
</evidence>
<dbReference type="Pfam" id="PF12833">
    <property type="entry name" value="HTH_18"/>
    <property type="match status" value="1"/>
</dbReference>